<comment type="caution">
    <text evidence="1">The sequence shown here is derived from an EMBL/GenBank/DDBJ whole genome shotgun (WGS) entry which is preliminary data.</text>
</comment>
<dbReference type="AlphaFoldDB" id="A0A4Y8WT82"/>
<sequence>MKLTKLIKDYALFWAMVLGAIFYPWLWQLAPLCTYTLFLMLFLSYTKIKPSEIRLKYTHGIMFAVQWVLGILAYFVIEPFDRLIAIGVSALILTPTATAAAVITGMLGGNIAFVTTYMIVSNIAIALIGPVLIGAVHPDMGGSYWSMVLAIFGKVSALLVLPLVIVWTLRYALPKVHDRIAKLSSWTFWIWAFNIMVLMSSAVHTFVVSEQLTIRYTGLLMLITTMTTLALYFLGGRCASWTGERVVNGRQTLGQKNTVFTIWLAITFLDPEIAFFPTLYIITQNVINSLELAAYRRHNGTN</sequence>
<dbReference type="STRING" id="1122973.GCA_000379925_00995"/>
<keyword evidence="2" id="KW-1185">Reference proteome</keyword>
<protein>
    <recommendedName>
        <fullName evidence="3">Transporter</fullName>
    </recommendedName>
</protein>
<dbReference type="Gene3D" id="1.20.1530.20">
    <property type="match status" value="1"/>
</dbReference>
<accession>A0A4Y8WT82</accession>
<dbReference type="Proteomes" id="UP000297225">
    <property type="component" value="Unassembled WGS sequence"/>
</dbReference>
<evidence type="ECO:0000313" key="2">
    <source>
        <dbReference type="Proteomes" id="UP000297225"/>
    </source>
</evidence>
<proteinExistence type="predicted"/>
<evidence type="ECO:0000313" key="1">
    <source>
        <dbReference type="EMBL" id="TFH97103.1"/>
    </source>
</evidence>
<dbReference type="RefSeq" id="WP_033408426.1">
    <property type="nucleotide sequence ID" value="NZ_CP197400.1"/>
</dbReference>
<dbReference type="OrthoDB" id="9809647at2"/>
<gene>
    <name evidence="1" type="ORF">E4P47_01000</name>
</gene>
<dbReference type="InterPro" id="IPR038770">
    <property type="entry name" value="Na+/solute_symporter_sf"/>
</dbReference>
<dbReference type="EMBL" id="SPNC01000007">
    <property type="protein sequence ID" value="TFH97103.1"/>
    <property type="molecule type" value="Genomic_DNA"/>
</dbReference>
<reference evidence="1 2" key="1">
    <citation type="submission" date="2019-03" db="EMBL/GenBank/DDBJ databases">
        <title>Porphyromonas levii Isolated from the Uterus of Dairy Cows.</title>
        <authorList>
            <person name="Francis A.M."/>
        </authorList>
    </citation>
    <scope>NUCLEOTIDE SEQUENCE [LARGE SCALE GENOMIC DNA]</scope>
    <source>
        <strain evidence="1 2">AF5678</strain>
    </source>
</reference>
<name>A0A4Y8WT82_9PORP</name>
<organism evidence="1 2">
    <name type="scientific">Porphyromonas levii</name>
    <dbReference type="NCBI Taxonomy" id="28114"/>
    <lineage>
        <taxon>Bacteria</taxon>
        <taxon>Pseudomonadati</taxon>
        <taxon>Bacteroidota</taxon>
        <taxon>Bacteroidia</taxon>
        <taxon>Bacteroidales</taxon>
        <taxon>Porphyromonadaceae</taxon>
        <taxon>Porphyromonas</taxon>
    </lineage>
</organism>
<dbReference type="GeneID" id="66797254"/>
<evidence type="ECO:0008006" key="3">
    <source>
        <dbReference type="Google" id="ProtNLM"/>
    </source>
</evidence>